<dbReference type="Proteomes" id="UP000277236">
    <property type="component" value="Unassembled WGS sequence"/>
</dbReference>
<dbReference type="PANTHER" id="PTHR30118">
    <property type="entry name" value="HTH-TYPE TRANSCRIPTIONAL REGULATOR LEUO-RELATED"/>
    <property type="match status" value="1"/>
</dbReference>
<keyword evidence="4" id="KW-0804">Transcription</keyword>
<dbReference type="Pfam" id="PF03466">
    <property type="entry name" value="LysR_substrate"/>
    <property type="match status" value="1"/>
</dbReference>
<evidence type="ECO:0000313" key="7">
    <source>
        <dbReference type="Proteomes" id="UP000277236"/>
    </source>
</evidence>
<dbReference type="InterPro" id="IPR000847">
    <property type="entry name" value="LysR_HTH_N"/>
</dbReference>
<dbReference type="Gene3D" id="1.10.10.10">
    <property type="entry name" value="Winged helix-like DNA-binding domain superfamily/Winged helix DNA-binding domain"/>
    <property type="match status" value="1"/>
</dbReference>
<dbReference type="SUPFAM" id="SSF53850">
    <property type="entry name" value="Periplasmic binding protein-like II"/>
    <property type="match status" value="1"/>
</dbReference>
<dbReference type="PROSITE" id="PS50931">
    <property type="entry name" value="HTH_LYSR"/>
    <property type="match status" value="1"/>
</dbReference>
<dbReference type="Gene3D" id="3.40.190.10">
    <property type="entry name" value="Periplasmic binding protein-like II"/>
    <property type="match status" value="2"/>
</dbReference>
<gene>
    <name evidence="6" type="ORF">ALQ04_100075</name>
</gene>
<evidence type="ECO:0000256" key="3">
    <source>
        <dbReference type="ARBA" id="ARBA00023125"/>
    </source>
</evidence>
<keyword evidence="3" id="KW-0238">DNA-binding</keyword>
<accession>A0A3M4M8D5</accession>
<comment type="caution">
    <text evidence="6">The sequence shown here is derived from an EMBL/GenBank/DDBJ whole genome shotgun (WGS) entry which is preliminary data.</text>
</comment>
<organism evidence="6 7">
    <name type="scientific">Pseudomonas cichorii</name>
    <dbReference type="NCBI Taxonomy" id="36746"/>
    <lineage>
        <taxon>Bacteria</taxon>
        <taxon>Pseudomonadati</taxon>
        <taxon>Pseudomonadota</taxon>
        <taxon>Gammaproteobacteria</taxon>
        <taxon>Pseudomonadales</taxon>
        <taxon>Pseudomonadaceae</taxon>
        <taxon>Pseudomonas</taxon>
    </lineage>
</organism>
<dbReference type="InterPro" id="IPR005119">
    <property type="entry name" value="LysR_subst-bd"/>
</dbReference>
<sequence length="327" mass="37159">MLLVLMIFPSVPRDDSMLNSNALRKLDMQDLMVFASVYEQRNLTLVSEALHVSQSTVSYCLKKLRSNFEDDLFISTRNGMRPTRKAIAMHSHVLQVLEKINLCHDGLQLFNPTSRQTTFTVCAPEYFELLVLPHLMRDFIAGGFTVTVNVQKLDKDLPVQALNEGQFDLALCFGPGFHRIPDSLVSQVLLEDDLVCVMDAQFAPLCASIDIETFTRRSHVYPTPWTSDTNMVDGWLQRQGRERHIVTRANSYRAALQMLEGTDFILVLPRRIQTLLANEPWAAVFELPPDLPGFTLDMAWSRHADEDEASGWFREQVVKVCAEQGLL</sequence>
<dbReference type="InterPro" id="IPR036390">
    <property type="entry name" value="WH_DNA-bd_sf"/>
</dbReference>
<dbReference type="AlphaFoldDB" id="A0A3M4M8D5"/>
<dbReference type="InterPro" id="IPR036388">
    <property type="entry name" value="WH-like_DNA-bd_sf"/>
</dbReference>
<dbReference type="PANTHER" id="PTHR30118:SF15">
    <property type="entry name" value="TRANSCRIPTIONAL REGULATORY PROTEIN"/>
    <property type="match status" value="1"/>
</dbReference>
<dbReference type="Pfam" id="PF00126">
    <property type="entry name" value="HTH_1"/>
    <property type="match status" value="1"/>
</dbReference>
<dbReference type="InterPro" id="IPR050389">
    <property type="entry name" value="LysR-type_TF"/>
</dbReference>
<comment type="similarity">
    <text evidence="1">Belongs to the LysR transcriptional regulatory family.</text>
</comment>
<dbReference type="EMBL" id="RBRE01000013">
    <property type="protein sequence ID" value="RMQ50148.1"/>
    <property type="molecule type" value="Genomic_DNA"/>
</dbReference>
<evidence type="ECO:0000256" key="2">
    <source>
        <dbReference type="ARBA" id="ARBA00023015"/>
    </source>
</evidence>
<evidence type="ECO:0000256" key="1">
    <source>
        <dbReference type="ARBA" id="ARBA00009437"/>
    </source>
</evidence>
<feature type="domain" description="HTH lysR-type" evidence="5">
    <location>
        <begin position="26"/>
        <end position="83"/>
    </location>
</feature>
<evidence type="ECO:0000313" key="6">
    <source>
        <dbReference type="EMBL" id="RMQ50148.1"/>
    </source>
</evidence>
<dbReference type="SUPFAM" id="SSF46785">
    <property type="entry name" value="Winged helix' DNA-binding domain"/>
    <property type="match status" value="1"/>
</dbReference>
<proteinExistence type="inferred from homology"/>
<dbReference type="GO" id="GO:0003677">
    <property type="term" value="F:DNA binding"/>
    <property type="evidence" value="ECO:0007669"/>
    <property type="project" value="UniProtKB-KW"/>
</dbReference>
<protein>
    <submittedName>
        <fullName evidence="6">Helix-turn-helix, Fis-type</fullName>
    </submittedName>
</protein>
<evidence type="ECO:0000259" key="5">
    <source>
        <dbReference type="PROSITE" id="PS50931"/>
    </source>
</evidence>
<keyword evidence="2" id="KW-0805">Transcription regulation</keyword>
<dbReference type="CDD" id="cd08417">
    <property type="entry name" value="PBP2_Nitroaromatics_like"/>
    <property type="match status" value="1"/>
</dbReference>
<name>A0A3M4M8D5_PSECI</name>
<evidence type="ECO:0000256" key="4">
    <source>
        <dbReference type="ARBA" id="ARBA00023163"/>
    </source>
</evidence>
<dbReference type="InterPro" id="IPR037402">
    <property type="entry name" value="YidZ_PBP2"/>
</dbReference>
<dbReference type="GO" id="GO:0003700">
    <property type="term" value="F:DNA-binding transcription factor activity"/>
    <property type="evidence" value="ECO:0007669"/>
    <property type="project" value="InterPro"/>
</dbReference>
<reference evidence="6 7" key="1">
    <citation type="submission" date="2018-08" db="EMBL/GenBank/DDBJ databases">
        <title>Recombination of ecologically and evolutionarily significant loci maintains genetic cohesion in the Pseudomonas syringae species complex.</title>
        <authorList>
            <person name="Dillon M."/>
            <person name="Thakur S."/>
            <person name="Almeida R.N.D."/>
            <person name="Weir B.S."/>
            <person name="Guttman D.S."/>
        </authorList>
    </citation>
    <scope>NUCLEOTIDE SEQUENCE [LARGE SCALE GENOMIC DNA]</scope>
    <source>
        <strain evidence="6 7">ICMP 3353</strain>
    </source>
</reference>